<organism evidence="1 2">
    <name type="scientific">Rhododendron molle</name>
    <name type="common">Chinese azalea</name>
    <name type="synonym">Azalea mollis</name>
    <dbReference type="NCBI Taxonomy" id="49168"/>
    <lineage>
        <taxon>Eukaryota</taxon>
        <taxon>Viridiplantae</taxon>
        <taxon>Streptophyta</taxon>
        <taxon>Embryophyta</taxon>
        <taxon>Tracheophyta</taxon>
        <taxon>Spermatophyta</taxon>
        <taxon>Magnoliopsida</taxon>
        <taxon>eudicotyledons</taxon>
        <taxon>Gunneridae</taxon>
        <taxon>Pentapetalae</taxon>
        <taxon>asterids</taxon>
        <taxon>Ericales</taxon>
        <taxon>Ericaceae</taxon>
        <taxon>Ericoideae</taxon>
        <taxon>Rhodoreae</taxon>
        <taxon>Rhododendron</taxon>
    </lineage>
</organism>
<reference evidence="1" key="1">
    <citation type="submission" date="2022-02" db="EMBL/GenBank/DDBJ databases">
        <title>Plant Genome Project.</title>
        <authorList>
            <person name="Zhang R.-G."/>
        </authorList>
    </citation>
    <scope>NUCLEOTIDE SEQUENCE</scope>
    <source>
        <strain evidence="1">AT1</strain>
    </source>
</reference>
<evidence type="ECO:0000313" key="1">
    <source>
        <dbReference type="EMBL" id="KAI8570894.1"/>
    </source>
</evidence>
<protein>
    <submittedName>
        <fullName evidence="1">Uncharacterized protein</fullName>
    </submittedName>
</protein>
<sequence>MERLIWLFHFLFLFFQYQSASSSPLSSSPSSNHSCSLNERSSLLQFKQMFTIDSNASYWCDDHDYPKTLSWNETADSDCCSWDGVTCDVSTGHVTGLDLSCSQLYGTIHPNTTLFQLSHLQHLNLAFNNFNYSSFPPSFSRFTSLFHLNLSFSYLSGSIPSEIAHLSKLVSLDLSYFYAGRFELHNFKTLLMNLTQLENLKLTGINISSGLPDSLLNLSSLAELDLCGTGLNGELPYSIGYLGFLNYLDLSYNKLSGPLPESLGNLTRITVLRLSENDLNGQVPSTLSNLEQLTKFNIAGNNLDGTIPEFFSKLIKLESLDFSHNKLHGPIPQSIGYLGFLKYLDLSGNKLTGPLPKSLGNLTRITVLHLRDNNLSGQVPSTLSNLEQLTMFDVGGNNLNGTIPEFFSKLIKVEYLSLCYNNFSGPFPRWEANLTQLVWLDISSNPLIAGPIPNYNISGFRNLQVFWLANCSLNGTLPSWLFTIPSLHDLDLSSNQLTGQIHEFRVRHDSQLADIDLSNNKLHGPIPQSISGLVYLSHLNLSLNNLSGVLELQKFSNLRILDLSKNNISVDIGSNANATRPNLYSLRLSSCNITEFPEFLKSAENLIELDLSNNKIHGEIPKWVEGNSTWPNLQSVDLSFNCLQGPLRVPSSSIIRFLISHNKLTGEIPSSICNWNSLRILVLSNNNLNGVIPHCLGNVSNYLAVLDLRSNGFHGAIPTTFANGSEYLRSLNLNGNHLDGPVPRSLANHKSMEVLDLGNNDLYGAFPYWLESLPELQVLVLKSNRFHGPIGTSGTKAPFPKLHIFDISQNNFTGLLPERYFLNFKAVMNVDRSKRLLEYMGDYIYRDSVELVLKGVVIELKYILTVFTTIDLSYNNFRGEIPNDIGKLQGLRLLNLSHNSLSGHLPSLLRNITMLESLDLSSNLFTGKIPGELRSLTFLAVLNLSENHLVGPIPQGNQFDTFQNDSYVGNSELCGLPLSKKCEDSEAQPQAPQAISQDDDDDDFASGFTWKIVLMGYGCGLVIGVTMGFVMFLTGRPRWFTRIVVAGEPRHKVEARKMLDVASTLDIEGKGGTIYNLKRFVEMQEEARLREMIHALHDYEEELISEDDDDLTDGASLSLAF</sequence>
<dbReference type="Proteomes" id="UP001062846">
    <property type="component" value="Chromosome 1"/>
</dbReference>
<keyword evidence="2" id="KW-1185">Reference proteome</keyword>
<evidence type="ECO:0000313" key="2">
    <source>
        <dbReference type="Proteomes" id="UP001062846"/>
    </source>
</evidence>
<gene>
    <name evidence="1" type="ORF">RHMOL_Rhmol01G0074400</name>
</gene>
<accession>A0ACC0Q0U6</accession>
<comment type="caution">
    <text evidence="1">The sequence shown here is derived from an EMBL/GenBank/DDBJ whole genome shotgun (WGS) entry which is preliminary data.</text>
</comment>
<dbReference type="EMBL" id="CM046388">
    <property type="protein sequence ID" value="KAI8570894.1"/>
    <property type="molecule type" value="Genomic_DNA"/>
</dbReference>
<proteinExistence type="predicted"/>
<name>A0ACC0Q0U6_RHOML</name>